<dbReference type="InterPro" id="IPR021858">
    <property type="entry name" value="Fun_TF"/>
</dbReference>
<dbReference type="OrthoDB" id="4844260at2759"/>
<dbReference type="RefSeq" id="XP_046056593.1">
    <property type="nucleotide sequence ID" value="XM_046185314.1"/>
</dbReference>
<gene>
    <name evidence="3" type="ORF">BKA55DRAFT_24210</name>
</gene>
<dbReference type="AlphaFoldDB" id="A0A9P9KWX0"/>
<name>A0A9P9KWX0_FUSRE</name>
<dbReference type="EMBL" id="JAGMUX010000001">
    <property type="protein sequence ID" value="KAH7269825.1"/>
    <property type="molecule type" value="Genomic_DNA"/>
</dbReference>
<keyword evidence="4" id="KW-1185">Reference proteome</keyword>
<dbReference type="Proteomes" id="UP000720189">
    <property type="component" value="Unassembled WGS sequence"/>
</dbReference>
<accession>A0A9P9KWX0</accession>
<organism evidence="3 4">
    <name type="scientific">Fusarium redolens</name>
    <dbReference type="NCBI Taxonomy" id="48865"/>
    <lineage>
        <taxon>Eukaryota</taxon>
        <taxon>Fungi</taxon>
        <taxon>Dikarya</taxon>
        <taxon>Ascomycota</taxon>
        <taxon>Pezizomycotina</taxon>
        <taxon>Sordariomycetes</taxon>
        <taxon>Hypocreomycetidae</taxon>
        <taxon>Hypocreales</taxon>
        <taxon>Nectriaceae</taxon>
        <taxon>Fusarium</taxon>
        <taxon>Fusarium redolens species complex</taxon>
    </lineage>
</organism>
<proteinExistence type="predicted"/>
<protein>
    <submittedName>
        <fullName evidence="3">Fungal-specific transcription factor domain-containing protein</fullName>
    </submittedName>
</protein>
<dbReference type="GO" id="GO:0045944">
    <property type="term" value="P:positive regulation of transcription by RNA polymerase II"/>
    <property type="evidence" value="ECO:0007669"/>
    <property type="project" value="TreeGrafter"/>
</dbReference>
<sequence>MLYIMSPSTSGSDPTQFNSEQFGPAWSQGPILSGAENQSLCRVIRRSRRAFGAVDKSSPSLLRMILPLCLKSSSIRHGLLSLASNPSERSPTDLYHYQMALTQLRGDIGAAGGDHVDIEWIHQLLASSLILNFFTFSQCDGYSIRHIRGMISIVRMTDQSLLASTPLGRFLMGVCSYHDISAFWIGRKQPSQRTWTSWMSHRTHTEPGGDLTALESMMGYPESLVNIIADVAELVDDNIYMELENRADVNNGQSVSSFTQASPLAYGNASDKIEGSLKRWTVPLVPQGLSPVAAMVLRSAWETFRLAAYLYLWRCFGFHANHLEPFRADRSTLARVHVTAIISNCEAILRLGSIPRVSIGNALLWPLVVAGCECGPGSDHDGQTILDMLQSLERLYCMEHPKYVRQALQRLWVAKGTWLNYQQTLEDSARPFASLNQIVTEMKLVIPLL</sequence>
<dbReference type="PANTHER" id="PTHR37534:SF49">
    <property type="entry name" value="LYSINE BIOSYNTHESIS REGULATORY PROTEIN LYS14"/>
    <property type="match status" value="1"/>
</dbReference>
<dbReference type="GeneID" id="70215268"/>
<evidence type="ECO:0000313" key="4">
    <source>
        <dbReference type="Proteomes" id="UP000720189"/>
    </source>
</evidence>
<dbReference type="GO" id="GO:0005634">
    <property type="term" value="C:nucleus"/>
    <property type="evidence" value="ECO:0007669"/>
    <property type="project" value="UniProtKB-SubCell"/>
</dbReference>
<evidence type="ECO:0000256" key="2">
    <source>
        <dbReference type="ARBA" id="ARBA00023242"/>
    </source>
</evidence>
<dbReference type="Pfam" id="PF11951">
    <property type="entry name" value="Fungal_trans_2"/>
    <property type="match status" value="1"/>
</dbReference>
<dbReference type="PANTHER" id="PTHR37534">
    <property type="entry name" value="TRANSCRIPTIONAL ACTIVATOR PROTEIN UGA3"/>
    <property type="match status" value="1"/>
</dbReference>
<evidence type="ECO:0000313" key="3">
    <source>
        <dbReference type="EMBL" id="KAH7269825.1"/>
    </source>
</evidence>
<dbReference type="GO" id="GO:0000976">
    <property type="term" value="F:transcription cis-regulatory region binding"/>
    <property type="evidence" value="ECO:0007669"/>
    <property type="project" value="TreeGrafter"/>
</dbReference>
<keyword evidence="2" id="KW-0539">Nucleus</keyword>
<reference evidence="3" key="1">
    <citation type="journal article" date="2021" name="Nat. Commun.">
        <title>Genetic determinants of endophytism in the Arabidopsis root mycobiome.</title>
        <authorList>
            <person name="Mesny F."/>
            <person name="Miyauchi S."/>
            <person name="Thiergart T."/>
            <person name="Pickel B."/>
            <person name="Atanasova L."/>
            <person name="Karlsson M."/>
            <person name="Huettel B."/>
            <person name="Barry K.W."/>
            <person name="Haridas S."/>
            <person name="Chen C."/>
            <person name="Bauer D."/>
            <person name="Andreopoulos W."/>
            <person name="Pangilinan J."/>
            <person name="LaButti K."/>
            <person name="Riley R."/>
            <person name="Lipzen A."/>
            <person name="Clum A."/>
            <person name="Drula E."/>
            <person name="Henrissat B."/>
            <person name="Kohler A."/>
            <person name="Grigoriev I.V."/>
            <person name="Martin F.M."/>
            <person name="Hacquard S."/>
        </authorList>
    </citation>
    <scope>NUCLEOTIDE SEQUENCE</scope>
    <source>
        <strain evidence="3">MPI-CAGE-AT-0023</strain>
    </source>
</reference>
<dbReference type="GO" id="GO:0003700">
    <property type="term" value="F:DNA-binding transcription factor activity"/>
    <property type="evidence" value="ECO:0007669"/>
    <property type="project" value="TreeGrafter"/>
</dbReference>
<evidence type="ECO:0000256" key="1">
    <source>
        <dbReference type="ARBA" id="ARBA00004123"/>
    </source>
</evidence>
<comment type="caution">
    <text evidence="3">The sequence shown here is derived from an EMBL/GenBank/DDBJ whole genome shotgun (WGS) entry which is preliminary data.</text>
</comment>
<comment type="subcellular location">
    <subcellularLocation>
        <location evidence="1">Nucleus</location>
    </subcellularLocation>
</comment>